<dbReference type="Proteomes" id="UP001596138">
    <property type="component" value="Unassembled WGS sequence"/>
</dbReference>
<protein>
    <recommendedName>
        <fullName evidence="4">Flp pilus-assembly TadG-like N-terminal domain-containing protein</fullName>
    </recommendedName>
</protein>
<evidence type="ECO:0008006" key="4">
    <source>
        <dbReference type="Google" id="ProtNLM"/>
    </source>
</evidence>
<keyword evidence="3" id="KW-1185">Reference proteome</keyword>
<reference evidence="3" key="1">
    <citation type="journal article" date="2019" name="Int. J. Syst. Evol. Microbiol.">
        <title>The Global Catalogue of Microorganisms (GCM) 10K type strain sequencing project: providing services to taxonomists for standard genome sequencing and annotation.</title>
        <authorList>
            <consortium name="The Broad Institute Genomics Platform"/>
            <consortium name="The Broad Institute Genome Sequencing Center for Infectious Disease"/>
            <person name="Wu L."/>
            <person name="Ma J."/>
        </authorList>
    </citation>
    <scope>NUCLEOTIDE SEQUENCE [LARGE SCALE GENOMIC DNA]</scope>
    <source>
        <strain evidence="3">CGMCC 4.7317</strain>
    </source>
</reference>
<sequence>MTPRRPTRHRNGGRCDEGSATVFLSITVLGLLVLIGLVVDGGAKIRGIQRADALAADAARVAGQRIDVPDAITGQDPTLDTRAATAAARAYLTARGVTGTVTTTGTTVTVTVTDSTPTVFLGLIGIHTLTVNGRASATLVPGISGAAP</sequence>
<keyword evidence="1" id="KW-1133">Transmembrane helix</keyword>
<keyword evidence="1" id="KW-0812">Transmembrane</keyword>
<dbReference type="EMBL" id="JBHSTI010000058">
    <property type="protein sequence ID" value="MFC6239677.1"/>
    <property type="molecule type" value="Genomic_DNA"/>
</dbReference>
<feature type="transmembrane region" description="Helical" evidence="1">
    <location>
        <begin position="20"/>
        <end position="39"/>
    </location>
</feature>
<name>A0ABW1T6Y0_9ACTN</name>
<gene>
    <name evidence="2" type="ORF">ACFQGU_17530</name>
</gene>
<evidence type="ECO:0000313" key="3">
    <source>
        <dbReference type="Proteomes" id="UP001596138"/>
    </source>
</evidence>
<proteinExistence type="predicted"/>
<accession>A0ABW1T6Y0</accession>
<dbReference type="RefSeq" id="WP_386768991.1">
    <property type="nucleotide sequence ID" value="NZ_JBHSTI010000058.1"/>
</dbReference>
<evidence type="ECO:0000256" key="1">
    <source>
        <dbReference type="SAM" id="Phobius"/>
    </source>
</evidence>
<organism evidence="2 3">
    <name type="scientific">Longivirga aurantiaca</name>
    <dbReference type="NCBI Taxonomy" id="1837743"/>
    <lineage>
        <taxon>Bacteria</taxon>
        <taxon>Bacillati</taxon>
        <taxon>Actinomycetota</taxon>
        <taxon>Actinomycetes</taxon>
        <taxon>Sporichthyales</taxon>
        <taxon>Sporichthyaceae</taxon>
        <taxon>Longivirga</taxon>
    </lineage>
</organism>
<comment type="caution">
    <text evidence="2">The sequence shown here is derived from an EMBL/GenBank/DDBJ whole genome shotgun (WGS) entry which is preliminary data.</text>
</comment>
<evidence type="ECO:0000313" key="2">
    <source>
        <dbReference type="EMBL" id="MFC6239677.1"/>
    </source>
</evidence>
<keyword evidence="1" id="KW-0472">Membrane</keyword>